<evidence type="ECO:0000313" key="3">
    <source>
        <dbReference type="Proteomes" id="UP000240830"/>
    </source>
</evidence>
<reference evidence="2 3" key="1">
    <citation type="submission" date="2016-10" db="EMBL/GenBank/DDBJ databases">
        <title>The genome of Paramicrosporidium saccamoebae is the missing link in understanding Cryptomycota and Microsporidia evolution.</title>
        <authorList>
            <person name="Quandt C.A."/>
            <person name="Beaudet D."/>
            <person name="Corsaro D."/>
            <person name="Michel R."/>
            <person name="Corradi N."/>
            <person name="James T."/>
        </authorList>
    </citation>
    <scope>NUCLEOTIDE SEQUENCE [LARGE SCALE GENOMIC DNA]</scope>
    <source>
        <strain evidence="2 3">KSL3</strain>
    </source>
</reference>
<dbReference type="AlphaFoldDB" id="A0A2H9TQJ7"/>
<evidence type="ECO:0000256" key="1">
    <source>
        <dbReference type="SAM" id="MobiDB-lite"/>
    </source>
</evidence>
<feature type="region of interest" description="Disordered" evidence="1">
    <location>
        <begin position="1"/>
        <end position="75"/>
    </location>
</feature>
<evidence type="ECO:0000313" key="2">
    <source>
        <dbReference type="EMBL" id="PJF20025.1"/>
    </source>
</evidence>
<feature type="compositionally biased region" description="Low complexity" evidence="1">
    <location>
        <begin position="39"/>
        <end position="75"/>
    </location>
</feature>
<protein>
    <submittedName>
        <fullName evidence="2">Uncharacterized protein</fullName>
    </submittedName>
</protein>
<dbReference type="Gene3D" id="2.30.29.30">
    <property type="entry name" value="Pleckstrin-homology domain (PH domain)/Phosphotyrosine-binding domain (PTB)"/>
    <property type="match status" value="1"/>
</dbReference>
<proteinExistence type="predicted"/>
<dbReference type="InterPro" id="IPR011993">
    <property type="entry name" value="PH-like_dom_sf"/>
</dbReference>
<organism evidence="2 3">
    <name type="scientific">Paramicrosporidium saccamoebae</name>
    <dbReference type="NCBI Taxonomy" id="1246581"/>
    <lineage>
        <taxon>Eukaryota</taxon>
        <taxon>Fungi</taxon>
        <taxon>Fungi incertae sedis</taxon>
        <taxon>Cryptomycota</taxon>
        <taxon>Cryptomycota incertae sedis</taxon>
        <taxon>Paramicrosporidium</taxon>
    </lineage>
</organism>
<dbReference type="EMBL" id="MTSL01000014">
    <property type="protein sequence ID" value="PJF20025.1"/>
    <property type="molecule type" value="Genomic_DNA"/>
</dbReference>
<comment type="caution">
    <text evidence="2">The sequence shown here is derived from an EMBL/GenBank/DDBJ whole genome shotgun (WGS) entry which is preliminary data.</text>
</comment>
<sequence length="623" mass="69689">MGRRSKSKTEPKSESEPESDSNSNNESKFRFRRTRSNPKPKSQSNSKSSESPSTSVSASPPSSSIPSSASSSMPSLVLSSAPKVARPFSLSSLFRRKSSLTGQSLTTIDETEERTALRRRHTVTDRVGKLLRRVSRRGGEHKLLLDEVMEPMRHVSSFYQSPTGSLAELQTGSMIELKSPVIKTAQPLTPPPVPTVCTQWSPDTVPFKVLTSTRCVLQHNERLIQGHLTVTTRKVHFQATSSQSRLHFEIPYTDIVAIIPSQYYGAGAVHLATQSRLVRIVNLPERTTTLRVLMDEWNMHCRCMLLGTAHTPVRKLTMAQADWLADVVDDSALSGSNLSTKYPCGCDSHFAETVIETTLPGTPLALADTLFGGLNGPQGSYMSSVFWVFEGAIIDEGPWKDIPRHRSVKISVPDPTRPTQRLHYRNEQTVVREAADVFIVSSDVTAAAQGTIGLEGVRLRWCITRTGIIEESHILITGEAESTTQKLSLKTDEPFVFRVIVGRFEDLFAEIRLKNIVIPDPPPQTGQIAQIWDRIRQTFIFVVGPTIMGSFPHTVRSPQRLLIAFFVLSLFGWLLLRWTCPTPVLPVDHLFVEQYLENVIRENRKIMHNVSQRLNHIRDQIEL</sequence>
<keyword evidence="3" id="KW-1185">Reference proteome</keyword>
<gene>
    <name evidence="2" type="ORF">PSACC_00166</name>
</gene>
<accession>A0A2H9TQJ7</accession>
<name>A0A2H9TQJ7_9FUNG</name>
<dbReference type="Proteomes" id="UP000240830">
    <property type="component" value="Unassembled WGS sequence"/>
</dbReference>